<dbReference type="EMBL" id="CP139487">
    <property type="protein sequence ID" value="WPU65253.1"/>
    <property type="molecule type" value="Genomic_DNA"/>
</dbReference>
<dbReference type="PANTHER" id="PTHR11620">
    <property type="entry name" value="60S RIBOSOMAL PROTEIN L23A"/>
    <property type="match status" value="1"/>
</dbReference>
<reference evidence="7 8" key="1">
    <citation type="submission" date="2023-11" db="EMBL/GenBank/DDBJ databases">
        <title>Peredibacter starrii A3.12.</title>
        <authorList>
            <person name="Mitchell R.J."/>
        </authorList>
    </citation>
    <scope>NUCLEOTIDE SEQUENCE [LARGE SCALE GENOMIC DNA]</scope>
    <source>
        <strain evidence="7 8">A3.12</strain>
    </source>
</reference>
<evidence type="ECO:0000256" key="2">
    <source>
        <dbReference type="ARBA" id="ARBA00022730"/>
    </source>
</evidence>
<dbReference type="FunFam" id="3.30.70.330:FF:000001">
    <property type="entry name" value="50S ribosomal protein L23"/>
    <property type="match status" value="1"/>
</dbReference>
<dbReference type="AlphaFoldDB" id="A0AAX4HQ67"/>
<comment type="similarity">
    <text evidence="1 6">Belongs to the universal ribosomal protein uL23 family.</text>
</comment>
<dbReference type="HAMAP" id="MF_01369_B">
    <property type="entry name" value="Ribosomal_uL23_B"/>
    <property type="match status" value="1"/>
</dbReference>
<dbReference type="GO" id="GO:0005840">
    <property type="term" value="C:ribosome"/>
    <property type="evidence" value="ECO:0007669"/>
    <property type="project" value="UniProtKB-KW"/>
</dbReference>
<dbReference type="InterPro" id="IPR013025">
    <property type="entry name" value="Ribosomal_uL23-like"/>
</dbReference>
<protein>
    <recommendedName>
        <fullName evidence="6">Large ribosomal subunit protein uL23</fullName>
    </recommendedName>
</protein>
<sequence>MLGLENVLIKPLLTEKTSKETESFNRYAFVVNTKANKNQIKSAVEKFFDVKVVSVRTSVLPGKTKRAGRGYKKSSASKKAYVQLQDGQKIEFFKGI</sequence>
<dbReference type="SUPFAM" id="SSF54189">
    <property type="entry name" value="Ribosomal proteins S24e, L23 and L15e"/>
    <property type="match status" value="1"/>
</dbReference>
<accession>A0AAX4HQ67</accession>
<dbReference type="KEGG" id="psti:SOO65_00640"/>
<dbReference type="GO" id="GO:1990904">
    <property type="term" value="C:ribonucleoprotein complex"/>
    <property type="evidence" value="ECO:0007669"/>
    <property type="project" value="UniProtKB-KW"/>
</dbReference>
<dbReference type="InterPro" id="IPR012677">
    <property type="entry name" value="Nucleotide-bd_a/b_plait_sf"/>
</dbReference>
<dbReference type="RefSeq" id="WP_321395432.1">
    <property type="nucleotide sequence ID" value="NZ_CP139487.1"/>
</dbReference>
<comment type="subunit">
    <text evidence="6">Part of the 50S ribosomal subunit. Contacts protein L29, and trigger factor when it is bound to the ribosome.</text>
</comment>
<gene>
    <name evidence="6 7" type="primary">rplW</name>
    <name evidence="7" type="ORF">SOO65_00640</name>
</gene>
<dbReference type="NCBIfam" id="NF004363">
    <property type="entry name" value="PRK05738.2-4"/>
    <property type="match status" value="1"/>
</dbReference>
<organism evidence="7 8">
    <name type="scientific">Peredibacter starrii</name>
    <dbReference type="NCBI Taxonomy" id="28202"/>
    <lineage>
        <taxon>Bacteria</taxon>
        <taxon>Pseudomonadati</taxon>
        <taxon>Bdellovibrionota</taxon>
        <taxon>Bacteriovoracia</taxon>
        <taxon>Bacteriovoracales</taxon>
        <taxon>Bacteriovoracaceae</taxon>
        <taxon>Peredibacter</taxon>
    </lineage>
</organism>
<evidence type="ECO:0000256" key="1">
    <source>
        <dbReference type="ARBA" id="ARBA00006700"/>
    </source>
</evidence>
<dbReference type="Gene3D" id="3.30.70.330">
    <property type="match status" value="1"/>
</dbReference>
<dbReference type="InterPro" id="IPR012678">
    <property type="entry name" value="Ribosomal_uL23/eL15/eS24_sf"/>
</dbReference>
<keyword evidence="3 6" id="KW-0694">RNA-binding</keyword>
<evidence type="ECO:0000313" key="7">
    <source>
        <dbReference type="EMBL" id="WPU65253.1"/>
    </source>
</evidence>
<evidence type="ECO:0000256" key="4">
    <source>
        <dbReference type="ARBA" id="ARBA00022980"/>
    </source>
</evidence>
<evidence type="ECO:0000313" key="8">
    <source>
        <dbReference type="Proteomes" id="UP001324634"/>
    </source>
</evidence>
<comment type="function">
    <text evidence="6">One of the early assembly proteins it binds 23S rRNA. One of the proteins that surrounds the polypeptide exit tunnel on the outside of the ribosome. Forms the main docking site for trigger factor binding to the ribosome.</text>
</comment>
<dbReference type="GO" id="GO:0006412">
    <property type="term" value="P:translation"/>
    <property type="evidence" value="ECO:0007669"/>
    <property type="project" value="UniProtKB-UniRule"/>
</dbReference>
<keyword evidence="2 6" id="KW-0699">rRNA-binding</keyword>
<evidence type="ECO:0000256" key="3">
    <source>
        <dbReference type="ARBA" id="ARBA00022884"/>
    </source>
</evidence>
<keyword evidence="5 6" id="KW-0687">Ribonucleoprotein</keyword>
<keyword evidence="4 6" id="KW-0689">Ribosomal protein</keyword>
<dbReference type="GO" id="GO:0003735">
    <property type="term" value="F:structural constituent of ribosome"/>
    <property type="evidence" value="ECO:0007669"/>
    <property type="project" value="InterPro"/>
</dbReference>
<dbReference type="Pfam" id="PF00276">
    <property type="entry name" value="Ribosomal_L23"/>
    <property type="match status" value="1"/>
</dbReference>
<proteinExistence type="inferred from homology"/>
<evidence type="ECO:0000256" key="6">
    <source>
        <dbReference type="HAMAP-Rule" id="MF_01369"/>
    </source>
</evidence>
<dbReference type="GO" id="GO:0019843">
    <property type="term" value="F:rRNA binding"/>
    <property type="evidence" value="ECO:0007669"/>
    <property type="project" value="UniProtKB-UniRule"/>
</dbReference>
<evidence type="ECO:0000256" key="5">
    <source>
        <dbReference type="ARBA" id="ARBA00023274"/>
    </source>
</evidence>
<keyword evidence="8" id="KW-1185">Reference proteome</keyword>
<dbReference type="Proteomes" id="UP001324634">
    <property type="component" value="Chromosome"/>
</dbReference>
<name>A0AAX4HQ67_9BACT</name>